<dbReference type="RefSeq" id="WP_165131458.1">
    <property type="nucleotide sequence ID" value="NZ_CP049253.1"/>
</dbReference>
<sequence>MNDDTRPNYGEYASADDRARYSPPVPPVDPALIPQDSPATPAPTHTGKISTRQLVDRVVTFALLAYGLFSSLSSISLFTDPYGMVGLVGLDVTLSDPSGMRSAGTLAVIVLVGGWAATTWLCWKRSVARKSTWWVALLAGVVFNFAAAIVLSIALVQDPNVMQAIVDLQGIELN</sequence>
<proteinExistence type="predicted"/>
<reference evidence="3 4" key="1">
    <citation type="submission" date="2021-03" db="EMBL/GenBank/DDBJ databases">
        <title>Sequencing the genomes of 1000 actinobacteria strains.</title>
        <authorList>
            <person name="Klenk H.-P."/>
        </authorList>
    </citation>
    <scope>NUCLEOTIDE SEQUENCE [LARGE SCALE GENOMIC DNA]</scope>
    <source>
        <strain evidence="3 4">DSM 24221</strain>
    </source>
</reference>
<feature type="transmembrane region" description="Helical" evidence="2">
    <location>
        <begin position="133"/>
        <end position="156"/>
    </location>
</feature>
<evidence type="ECO:0000313" key="3">
    <source>
        <dbReference type="EMBL" id="MBP2435944.1"/>
    </source>
</evidence>
<gene>
    <name evidence="3" type="ORF">JOF34_000530</name>
</gene>
<name>A0ABS4ZF86_9MICO</name>
<feature type="transmembrane region" description="Helical" evidence="2">
    <location>
        <begin position="99"/>
        <end position="121"/>
    </location>
</feature>
<comment type="caution">
    <text evidence="3">The sequence shown here is derived from an EMBL/GenBank/DDBJ whole genome shotgun (WGS) entry which is preliminary data.</text>
</comment>
<accession>A0ABS4ZF86</accession>
<dbReference type="InterPro" id="IPR046231">
    <property type="entry name" value="DUF6264"/>
</dbReference>
<keyword evidence="2" id="KW-1133">Transmembrane helix</keyword>
<feature type="region of interest" description="Disordered" evidence="1">
    <location>
        <begin position="1"/>
        <end position="47"/>
    </location>
</feature>
<dbReference type="EMBL" id="JAGIOL010000001">
    <property type="protein sequence ID" value="MBP2435944.1"/>
    <property type="molecule type" value="Genomic_DNA"/>
</dbReference>
<protein>
    <recommendedName>
        <fullName evidence="5">Integral membrane protein</fullName>
    </recommendedName>
</protein>
<evidence type="ECO:0000313" key="4">
    <source>
        <dbReference type="Proteomes" id="UP001519362"/>
    </source>
</evidence>
<evidence type="ECO:0000256" key="1">
    <source>
        <dbReference type="SAM" id="MobiDB-lite"/>
    </source>
</evidence>
<keyword evidence="2" id="KW-0812">Transmembrane</keyword>
<evidence type="ECO:0000256" key="2">
    <source>
        <dbReference type="SAM" id="Phobius"/>
    </source>
</evidence>
<keyword evidence="4" id="KW-1185">Reference proteome</keyword>
<keyword evidence="2" id="KW-0472">Membrane</keyword>
<evidence type="ECO:0008006" key="5">
    <source>
        <dbReference type="Google" id="ProtNLM"/>
    </source>
</evidence>
<feature type="transmembrane region" description="Helical" evidence="2">
    <location>
        <begin position="58"/>
        <end position="79"/>
    </location>
</feature>
<dbReference type="Pfam" id="PF19779">
    <property type="entry name" value="DUF6264"/>
    <property type="match status" value="1"/>
</dbReference>
<organism evidence="3 4">
    <name type="scientific">Microbacterium amylolyticum</name>
    <dbReference type="NCBI Taxonomy" id="936337"/>
    <lineage>
        <taxon>Bacteria</taxon>
        <taxon>Bacillati</taxon>
        <taxon>Actinomycetota</taxon>
        <taxon>Actinomycetes</taxon>
        <taxon>Micrococcales</taxon>
        <taxon>Microbacteriaceae</taxon>
        <taxon>Microbacterium</taxon>
    </lineage>
</organism>
<dbReference type="Proteomes" id="UP001519362">
    <property type="component" value="Unassembled WGS sequence"/>
</dbReference>